<dbReference type="InterPro" id="IPR034457">
    <property type="entry name" value="Organic_radical-activating"/>
</dbReference>
<feature type="binding site" evidence="6">
    <location>
        <position position="81"/>
    </location>
    <ligand>
        <name>[4Fe-4S] cluster</name>
        <dbReference type="ChEBI" id="CHEBI:49883"/>
        <note>4Fe-4S-S-AdoMet</note>
    </ligand>
</feature>
<keyword evidence="1" id="KW-0004">4Fe-4S</keyword>
<dbReference type="InterPro" id="IPR013785">
    <property type="entry name" value="Aldolase_TIM"/>
</dbReference>
<comment type="cofactor">
    <cofactor evidence="6">
        <name>[4Fe-4S] cluster</name>
        <dbReference type="ChEBI" id="CHEBI:49883"/>
    </cofactor>
    <text evidence="6">Binds 1 [4Fe-4S] cluster. The cluster is coordinated with 3 cysteines and an exchangeable S-adenosyl-L-methionine.</text>
</comment>
<evidence type="ECO:0000313" key="9">
    <source>
        <dbReference type="Proteomes" id="UP000250918"/>
    </source>
</evidence>
<comment type="caution">
    <text evidence="8">The sequence shown here is derived from an EMBL/GenBank/DDBJ whole genome shotgun (WGS) entry which is preliminary data.</text>
</comment>
<dbReference type="PROSITE" id="PS51918">
    <property type="entry name" value="RADICAL_SAM"/>
    <property type="match status" value="1"/>
</dbReference>
<dbReference type="PANTHER" id="PTHR30352">
    <property type="entry name" value="PYRUVATE FORMATE-LYASE-ACTIVATING ENZYME"/>
    <property type="match status" value="1"/>
</dbReference>
<dbReference type="SFLD" id="SFLDG01101">
    <property type="entry name" value="Uncharacterised_Radical_SAM_Su"/>
    <property type="match status" value="1"/>
</dbReference>
<accession>A0A855XCR9</accession>
<dbReference type="PIRSF" id="PIRSF004869">
    <property type="entry name" value="PflX_prd"/>
    <property type="match status" value="1"/>
</dbReference>
<gene>
    <name evidence="8" type="primary">amrS</name>
    <name evidence="8" type="ORF">C3F09_00070</name>
</gene>
<dbReference type="SUPFAM" id="SSF102114">
    <property type="entry name" value="Radical SAM enzymes"/>
    <property type="match status" value="1"/>
</dbReference>
<name>A0A855XCR9_9BACT</name>
<evidence type="ECO:0000259" key="7">
    <source>
        <dbReference type="PROSITE" id="PS51918"/>
    </source>
</evidence>
<evidence type="ECO:0000256" key="3">
    <source>
        <dbReference type="ARBA" id="ARBA00022723"/>
    </source>
</evidence>
<keyword evidence="2 6" id="KW-0949">S-adenosyl-L-methionine</keyword>
<evidence type="ECO:0000256" key="6">
    <source>
        <dbReference type="PIRSR" id="PIRSR004869-50"/>
    </source>
</evidence>
<proteinExistence type="predicted"/>
<dbReference type="SFLD" id="SFLDS00029">
    <property type="entry name" value="Radical_SAM"/>
    <property type="match status" value="1"/>
</dbReference>
<feature type="binding site" evidence="6">
    <location>
        <position position="85"/>
    </location>
    <ligand>
        <name>[4Fe-4S] cluster</name>
        <dbReference type="ChEBI" id="CHEBI:49883"/>
        <note>4Fe-4S-S-AdoMet</note>
    </ligand>
</feature>
<evidence type="ECO:0000256" key="4">
    <source>
        <dbReference type="ARBA" id="ARBA00023004"/>
    </source>
</evidence>
<dbReference type="EMBL" id="PQAP01000001">
    <property type="protein sequence ID" value="PWB76481.1"/>
    <property type="molecule type" value="Genomic_DNA"/>
</dbReference>
<protein>
    <submittedName>
        <fullName evidence="8">AmmeMemoRadiSam system radical SAM enzyme</fullName>
    </submittedName>
</protein>
<sequence length="327" mass="36347">MHLAAFGERVQDKVICHLCPHECNLTDGKRGICVCRFNRNGELVTDNYGELVSLAVDPIEKKPLYHFYPGTGILSTGCNCCNLGCLNCQNWTISQEKSPTVYKSPDELTELALRHKSLGVAFTYTEPMVWFEYIMDTAPLLHDHGLNVVLVTNGFINPKPLAELIAVTDAMNIDLKSIRPEFYTRVCKGMLEPVMETIRLVAASDVHLEVTNLLIPGLNDSDADIEHLAEFVASLSEKIPLHFSAYHPDYKMDKEATPAETVLHAVTLARKHLVYVYAGNIHMENGSDTFCPACGNLLIRRAGFRAKVVGVRGGRCAQCHFDTGIRQ</sequence>
<dbReference type="InterPro" id="IPR007197">
    <property type="entry name" value="rSAM"/>
</dbReference>
<feature type="domain" description="Radical SAM core" evidence="7">
    <location>
        <begin position="66"/>
        <end position="280"/>
    </location>
</feature>
<keyword evidence="5 6" id="KW-0411">Iron-sulfur</keyword>
<dbReference type="AlphaFoldDB" id="A0A855XCR9"/>
<evidence type="ECO:0000313" key="8">
    <source>
        <dbReference type="EMBL" id="PWB76481.1"/>
    </source>
</evidence>
<dbReference type="InterPro" id="IPR058240">
    <property type="entry name" value="rSAM_sf"/>
</dbReference>
<keyword evidence="3 6" id="KW-0479">Metal-binding</keyword>
<evidence type="ECO:0000256" key="1">
    <source>
        <dbReference type="ARBA" id="ARBA00022485"/>
    </source>
</evidence>
<dbReference type="NCBIfam" id="TIGR04337">
    <property type="entry name" value="AmmeMemoSam_rS"/>
    <property type="match status" value="1"/>
</dbReference>
<evidence type="ECO:0000256" key="2">
    <source>
        <dbReference type="ARBA" id="ARBA00022691"/>
    </source>
</evidence>
<dbReference type="GO" id="GO:0003824">
    <property type="term" value="F:catalytic activity"/>
    <property type="evidence" value="ECO:0007669"/>
    <property type="project" value="InterPro"/>
</dbReference>
<reference evidence="8 9" key="1">
    <citation type="journal article" date="2018" name="ISME J.">
        <title>A methanotrophic archaeon couples anaerobic oxidation of methane to Fe(III) reduction.</title>
        <authorList>
            <person name="Cai C."/>
            <person name="Leu A.O."/>
            <person name="Xie G.J."/>
            <person name="Guo J."/>
            <person name="Feng Y."/>
            <person name="Zhao J.X."/>
            <person name="Tyson G.W."/>
            <person name="Yuan Z."/>
            <person name="Hu S."/>
        </authorList>
    </citation>
    <scope>NUCLEOTIDE SEQUENCE [LARGE SCALE GENOMIC DNA]</scope>
    <source>
        <strain evidence="8">FeB_12</strain>
    </source>
</reference>
<evidence type="ECO:0000256" key="5">
    <source>
        <dbReference type="ARBA" id="ARBA00023014"/>
    </source>
</evidence>
<dbReference type="GO" id="GO:0051539">
    <property type="term" value="F:4 iron, 4 sulfur cluster binding"/>
    <property type="evidence" value="ECO:0007669"/>
    <property type="project" value="UniProtKB-KW"/>
</dbReference>
<feature type="binding site" evidence="6">
    <location>
        <position position="88"/>
    </location>
    <ligand>
        <name>[4Fe-4S] cluster</name>
        <dbReference type="ChEBI" id="CHEBI:49883"/>
        <note>4Fe-4S-S-AdoMet</note>
    </ligand>
</feature>
<dbReference type="PANTHER" id="PTHR30352:SF5">
    <property type="entry name" value="PYRUVATE FORMATE-LYASE 1-ACTIVATING ENZYME"/>
    <property type="match status" value="1"/>
</dbReference>
<dbReference type="Gene3D" id="3.20.20.70">
    <property type="entry name" value="Aldolase class I"/>
    <property type="match status" value="1"/>
</dbReference>
<dbReference type="InterPro" id="IPR016431">
    <property type="entry name" value="Pyrv-formate_lyase-activ_prd"/>
</dbReference>
<dbReference type="Proteomes" id="UP000250918">
    <property type="component" value="Unassembled WGS sequence"/>
</dbReference>
<dbReference type="CDD" id="cd01335">
    <property type="entry name" value="Radical_SAM"/>
    <property type="match status" value="1"/>
</dbReference>
<dbReference type="GO" id="GO:0046872">
    <property type="term" value="F:metal ion binding"/>
    <property type="evidence" value="ECO:0007669"/>
    <property type="project" value="UniProtKB-KW"/>
</dbReference>
<dbReference type="Pfam" id="PF04055">
    <property type="entry name" value="Radical_SAM"/>
    <property type="match status" value="1"/>
</dbReference>
<organism evidence="8 9">
    <name type="scientific">candidate division GN15 bacterium</name>
    <dbReference type="NCBI Taxonomy" id="2072418"/>
    <lineage>
        <taxon>Bacteria</taxon>
        <taxon>candidate division GN15</taxon>
    </lineage>
</organism>
<dbReference type="InterPro" id="IPR027596">
    <property type="entry name" value="AmmeMemoSam_rS"/>
</dbReference>
<keyword evidence="4 6" id="KW-0408">Iron</keyword>